<dbReference type="EMBL" id="CP081673">
    <property type="protein sequence ID" value="QZH67551.1"/>
    <property type="molecule type" value="Genomic_DNA"/>
</dbReference>
<evidence type="ECO:0000313" key="1">
    <source>
        <dbReference type="EMBL" id="QZH67551.1"/>
    </source>
</evidence>
<protein>
    <submittedName>
        <fullName evidence="1">Uncharacterized protein</fullName>
    </submittedName>
</protein>
<proteinExistence type="predicted"/>
<name>A0ACD1FKI4_MYCFR</name>
<dbReference type="Proteomes" id="UP000825598">
    <property type="component" value="Chromosome"/>
</dbReference>
<accession>A0ACD1FKI4</accession>
<sequence length="460" mass="49703">MQLSLQPFTTAGIALVGASAIALSPLAPPPVTTSATTPVSTAAVQLSAAVDPLTRWGQVIEASAANLNELADYYMDRPLPIATEVFKNVQTYADILASGFQAGAMNLQNWANTIMGPAIQKAAGELSAGNIELAAKTFTSALGQVIFQLTPMMSMLTIPQTVNDHIHAVVDEIFQITTLSTPVGLPITLINDTIRSLASSMQGSVDAFEAGDIPTAMAAIANAPAELATALLNDRGGLIDFERRGSAGTLITGGAVLNMLIKLPRRIADKLVIPPTTAAATGAPLAISGPSTPELPTVGGPAIDLAPSPAPDTAATGAAEPDKGDTLPTGRRFYWRHRSFGSQQGRGRDRQSPLRAAREDLAAKRRRQSRRAHQEAEHRHREVRQEGQRQHRQGRQEKDGRRERQQRKRIGQSRHRQRRLIRSRKVALAQPGEGHLRLNRGFQSLLSRNPRFRARHRRRA</sequence>
<keyword evidence="2" id="KW-1185">Reference proteome</keyword>
<evidence type="ECO:0000313" key="2">
    <source>
        <dbReference type="Proteomes" id="UP000825598"/>
    </source>
</evidence>
<gene>
    <name evidence="1" type="ORF">K6L26_07900</name>
</gene>
<organism evidence="1 2">
    <name type="scientific">Mycolicibacterium farcinogenes</name>
    <name type="common">Mycobacterium farcinogenes</name>
    <dbReference type="NCBI Taxonomy" id="1802"/>
    <lineage>
        <taxon>Bacteria</taxon>
        <taxon>Bacillati</taxon>
        <taxon>Actinomycetota</taxon>
        <taxon>Actinomycetes</taxon>
        <taxon>Mycobacteriales</taxon>
        <taxon>Mycobacteriaceae</taxon>
        <taxon>Mycolicibacterium</taxon>
    </lineage>
</organism>
<reference evidence="1" key="1">
    <citation type="submission" date="2021-07" db="EMBL/GenBank/DDBJ databases">
        <title>Complete Genome Sequences of Mycobacterium farcinogenes Isolated from Clinical Specimens from Patients in Thailand.</title>
        <authorList>
            <person name="Sodsai P."/>
        </authorList>
    </citation>
    <scope>NUCLEOTIDE SEQUENCE</scope>
    <source>
        <strain evidence="1">BKK/CU-MFGFA-001</strain>
    </source>
</reference>